<dbReference type="InterPro" id="IPR008775">
    <property type="entry name" value="Phytyl_CoA_dOase-like"/>
</dbReference>
<evidence type="ECO:0008006" key="3">
    <source>
        <dbReference type="Google" id="ProtNLM"/>
    </source>
</evidence>
<comment type="caution">
    <text evidence="1">The sequence shown here is derived from an EMBL/GenBank/DDBJ whole genome shotgun (WGS) entry which is preliminary data.</text>
</comment>
<dbReference type="Proteomes" id="UP000253226">
    <property type="component" value="Unassembled WGS sequence"/>
</dbReference>
<dbReference type="OrthoDB" id="324927at2"/>
<dbReference type="Gene3D" id="2.60.120.620">
    <property type="entry name" value="q2cbj1_9rhob like domain"/>
    <property type="match status" value="1"/>
</dbReference>
<accession>A0A367VZE1</accession>
<organism evidence="1 2">
    <name type="scientific">Thalassospira profundimaris</name>
    <dbReference type="NCBI Taxonomy" id="502049"/>
    <lineage>
        <taxon>Bacteria</taxon>
        <taxon>Pseudomonadati</taxon>
        <taxon>Pseudomonadota</taxon>
        <taxon>Alphaproteobacteria</taxon>
        <taxon>Rhodospirillales</taxon>
        <taxon>Thalassospiraceae</taxon>
        <taxon>Thalassospira</taxon>
    </lineage>
</organism>
<gene>
    <name evidence="1" type="ORF">TH19_20290</name>
</gene>
<dbReference type="RefSeq" id="WP_147250798.1">
    <property type="nucleotide sequence ID" value="NZ_JPWF01000018.1"/>
</dbReference>
<evidence type="ECO:0000313" key="2">
    <source>
        <dbReference type="Proteomes" id="UP000253226"/>
    </source>
</evidence>
<protein>
    <recommendedName>
        <fullName evidence="3">Phytanoyl-CoA dioxygenase</fullName>
    </recommendedName>
</protein>
<dbReference type="GO" id="GO:0016706">
    <property type="term" value="F:2-oxoglutarate-dependent dioxygenase activity"/>
    <property type="evidence" value="ECO:0007669"/>
    <property type="project" value="UniProtKB-ARBA"/>
</dbReference>
<name>A0A367VZE1_9PROT</name>
<dbReference type="SUPFAM" id="SSF51197">
    <property type="entry name" value="Clavaminate synthase-like"/>
    <property type="match status" value="1"/>
</dbReference>
<dbReference type="AlphaFoldDB" id="A0A367VZE1"/>
<sequence length="292" mass="34172">MTYREDFIKNGYVTIKSAFSKSEYQHLRKTILSYDKGKRIIQPNNVISDQHLNKVLNNKQIKDALINIFQEEVLYYPNIHIQMNSFTQSAHHSMSGLHIDASSELTSRRCALTDTLPRWVNIGVYLQDWNNGGYGGGIMILPQTHKLIRFLCRWEWGAKLSNFIVRLLRRAPDFCGKTIPSNSGDVIIFDNRLMHASLLGKKAKAMLLPSHEPHQNKIDAIPEHYRKYAFYWFAGPQRWWEEVIEFNFYARVLSDDQVFSEDAFNYQTFKQAQHTQDWQQQIAKNASSERHD</sequence>
<reference evidence="1 2" key="1">
    <citation type="submission" date="2014-07" db="EMBL/GenBank/DDBJ databases">
        <title>Draft genome sequence of Thalassospira profundimaris 35.</title>
        <authorList>
            <person name="Lai Q."/>
            <person name="Shao Z."/>
        </authorList>
    </citation>
    <scope>NUCLEOTIDE SEQUENCE [LARGE SCALE GENOMIC DNA]</scope>
    <source>
        <strain evidence="1 2">35</strain>
    </source>
</reference>
<evidence type="ECO:0000313" key="1">
    <source>
        <dbReference type="EMBL" id="RCK31762.1"/>
    </source>
</evidence>
<dbReference type="Pfam" id="PF05721">
    <property type="entry name" value="PhyH"/>
    <property type="match status" value="1"/>
</dbReference>
<proteinExistence type="predicted"/>
<dbReference type="EMBL" id="JPWF01000018">
    <property type="protein sequence ID" value="RCK31762.1"/>
    <property type="molecule type" value="Genomic_DNA"/>
</dbReference>